<evidence type="ECO:0000313" key="2">
    <source>
        <dbReference type="Proteomes" id="UP001165960"/>
    </source>
</evidence>
<sequence length="418" mass="48283">MLGSGRVPLMIFVFLVLAVCSLQSFDKLYEGYDKKLLVKYRTSSAEYRYWLFEAREGSEKAPLIFWINGIPDQPPIFGTSAGMSPCKLKKDLSCKPNIFAWNQHAHVLFFDLVKYITLINQQYSVDKARIYPFLFRFIRDFCQEYPHYVRAGIHIFGQSYDSIVAAVVGNMIFGFRDEKQDIKLLSVGLGSPIIDMRVQMKGYPETMKGIQKDIHVLETMKRKITNLHTSTRECAGIKKHAECKHFAETLFNVAIKPYTTIYPSLLDYRAMGYNKINRLIQKYKYLLLNTTSSTADSNYTPGTLLSHGEMCQFQQNIFESHSEEIKTLVNAKIPVLIFSGEYDYIANHHGMLALLNEMNWYGPYLINRVKFTSLPVYKRWSAYSLTYVLIKNAGHLTQVDQPETMSFVIKDWITQTIK</sequence>
<evidence type="ECO:0000313" key="1">
    <source>
        <dbReference type="EMBL" id="KAJ9058446.1"/>
    </source>
</evidence>
<protein>
    <submittedName>
        <fullName evidence="1">Uncharacterized protein</fullName>
    </submittedName>
</protein>
<comment type="caution">
    <text evidence="1">The sequence shown here is derived from an EMBL/GenBank/DDBJ whole genome shotgun (WGS) entry which is preliminary data.</text>
</comment>
<dbReference type="EMBL" id="QTSX02005723">
    <property type="protein sequence ID" value="KAJ9058446.1"/>
    <property type="molecule type" value="Genomic_DNA"/>
</dbReference>
<gene>
    <name evidence="1" type="ORF">DSO57_1012244</name>
</gene>
<dbReference type="Proteomes" id="UP001165960">
    <property type="component" value="Unassembled WGS sequence"/>
</dbReference>
<reference evidence="1" key="1">
    <citation type="submission" date="2022-04" db="EMBL/GenBank/DDBJ databases">
        <title>Genome of the entomopathogenic fungus Entomophthora muscae.</title>
        <authorList>
            <person name="Elya C."/>
            <person name="Lovett B.R."/>
            <person name="Lee E."/>
            <person name="Macias A.M."/>
            <person name="Hajek A.E."/>
            <person name="De Bivort B.L."/>
            <person name="Kasson M.T."/>
            <person name="De Fine Licht H.H."/>
            <person name="Stajich J.E."/>
        </authorList>
    </citation>
    <scope>NUCLEOTIDE SEQUENCE</scope>
    <source>
        <strain evidence="1">Berkeley</strain>
    </source>
</reference>
<proteinExistence type="predicted"/>
<name>A0ACC2S8G0_9FUNG</name>
<keyword evidence="2" id="KW-1185">Reference proteome</keyword>
<organism evidence="1 2">
    <name type="scientific">Entomophthora muscae</name>
    <dbReference type="NCBI Taxonomy" id="34485"/>
    <lineage>
        <taxon>Eukaryota</taxon>
        <taxon>Fungi</taxon>
        <taxon>Fungi incertae sedis</taxon>
        <taxon>Zoopagomycota</taxon>
        <taxon>Entomophthoromycotina</taxon>
        <taxon>Entomophthoromycetes</taxon>
        <taxon>Entomophthorales</taxon>
        <taxon>Entomophthoraceae</taxon>
        <taxon>Entomophthora</taxon>
    </lineage>
</organism>
<accession>A0ACC2S8G0</accession>